<dbReference type="InterPro" id="IPR011032">
    <property type="entry name" value="GroES-like_sf"/>
</dbReference>
<protein>
    <submittedName>
        <fullName evidence="5">Zinc-binding dehydrogenase</fullName>
    </submittedName>
</protein>
<dbReference type="Pfam" id="PF08240">
    <property type="entry name" value="ADH_N"/>
    <property type="match status" value="1"/>
</dbReference>
<comment type="caution">
    <text evidence="5">The sequence shown here is derived from an EMBL/GenBank/DDBJ whole genome shotgun (WGS) entry which is preliminary data.</text>
</comment>
<dbReference type="PANTHER" id="PTHR43401">
    <property type="entry name" value="L-THREONINE 3-DEHYDROGENASE"/>
    <property type="match status" value="1"/>
</dbReference>
<keyword evidence="2" id="KW-0560">Oxidoreductase</keyword>
<dbReference type="SUPFAM" id="SSF51735">
    <property type="entry name" value="NAD(P)-binding Rossmann-fold domains"/>
    <property type="match status" value="1"/>
</dbReference>
<gene>
    <name evidence="5" type="ORF">ACFQRF_09745</name>
</gene>
<organism evidence="5 6">
    <name type="scientific">Marinactinospora rubrisoli</name>
    <dbReference type="NCBI Taxonomy" id="2715399"/>
    <lineage>
        <taxon>Bacteria</taxon>
        <taxon>Bacillati</taxon>
        <taxon>Actinomycetota</taxon>
        <taxon>Actinomycetes</taxon>
        <taxon>Streptosporangiales</taxon>
        <taxon>Nocardiopsidaceae</taxon>
        <taxon>Marinactinospora</taxon>
    </lineage>
</organism>
<evidence type="ECO:0000313" key="5">
    <source>
        <dbReference type="EMBL" id="MFC7328022.1"/>
    </source>
</evidence>
<dbReference type="InterPro" id="IPR013154">
    <property type="entry name" value="ADH-like_N"/>
</dbReference>
<sequence>MRAAFMPRPGALEVGDFDVPRLASGQVLVEMRYASICGSDVHVVFDGFHNPDRLGRPGYPGHEGVGVVADTRSGRFPVGTPVLTVPSGRTGGCFAEFQTVPDTHLVELPPGSGLRRLLPAQQLGTTLFAMRRFVPDGPRPERPPRSAVVIGAGSAGLFFLQLLLRLGCPEIVVSDLHPRRLAVAERLGATQVVHAPMESVVEAVLDRTGGAGADLVVEAAGYDRCRQDAVAAARHHGTVGFFGYPESGGNAPFPVHEAFRRSLTTQWVSGAQSEPGLRSFREAVDLIRAGEVEVGHCLTRMFPLEETPAALAAARRQGDGAVKIGIDISDGLR</sequence>
<dbReference type="InterPro" id="IPR050129">
    <property type="entry name" value="Zn_alcohol_dh"/>
</dbReference>
<dbReference type="Gene3D" id="3.40.50.720">
    <property type="entry name" value="NAD(P)-binding Rossmann-like Domain"/>
    <property type="match status" value="1"/>
</dbReference>
<accession>A0ABW2KFY1</accession>
<evidence type="ECO:0000313" key="6">
    <source>
        <dbReference type="Proteomes" id="UP001596540"/>
    </source>
</evidence>
<feature type="domain" description="Alcohol dehydrogenase-like C-terminal" evidence="3">
    <location>
        <begin position="156"/>
        <end position="287"/>
    </location>
</feature>
<keyword evidence="6" id="KW-1185">Reference proteome</keyword>
<dbReference type="SUPFAM" id="SSF50129">
    <property type="entry name" value="GroES-like"/>
    <property type="match status" value="1"/>
</dbReference>
<dbReference type="EMBL" id="JBHTBH010000004">
    <property type="protein sequence ID" value="MFC7328022.1"/>
    <property type="molecule type" value="Genomic_DNA"/>
</dbReference>
<dbReference type="Proteomes" id="UP001596540">
    <property type="component" value="Unassembled WGS sequence"/>
</dbReference>
<reference evidence="6" key="1">
    <citation type="journal article" date="2019" name="Int. J. Syst. Evol. Microbiol.">
        <title>The Global Catalogue of Microorganisms (GCM) 10K type strain sequencing project: providing services to taxonomists for standard genome sequencing and annotation.</title>
        <authorList>
            <consortium name="The Broad Institute Genomics Platform"/>
            <consortium name="The Broad Institute Genome Sequencing Center for Infectious Disease"/>
            <person name="Wu L."/>
            <person name="Ma J."/>
        </authorList>
    </citation>
    <scope>NUCLEOTIDE SEQUENCE [LARGE SCALE GENOMIC DNA]</scope>
    <source>
        <strain evidence="6">CGMCC 4.7382</strain>
    </source>
</reference>
<evidence type="ECO:0000259" key="4">
    <source>
        <dbReference type="Pfam" id="PF08240"/>
    </source>
</evidence>
<proteinExistence type="predicted"/>
<evidence type="ECO:0000256" key="2">
    <source>
        <dbReference type="ARBA" id="ARBA00023002"/>
    </source>
</evidence>
<dbReference type="InterPro" id="IPR036291">
    <property type="entry name" value="NAD(P)-bd_dom_sf"/>
</dbReference>
<dbReference type="Gene3D" id="3.90.180.10">
    <property type="entry name" value="Medium-chain alcohol dehydrogenases, catalytic domain"/>
    <property type="match status" value="2"/>
</dbReference>
<dbReference type="PANTHER" id="PTHR43401:SF2">
    <property type="entry name" value="L-THREONINE 3-DEHYDROGENASE"/>
    <property type="match status" value="1"/>
</dbReference>
<name>A0ABW2KFY1_9ACTN</name>
<dbReference type="RefSeq" id="WP_379870630.1">
    <property type="nucleotide sequence ID" value="NZ_JBHTBH010000004.1"/>
</dbReference>
<evidence type="ECO:0000256" key="1">
    <source>
        <dbReference type="ARBA" id="ARBA00001947"/>
    </source>
</evidence>
<evidence type="ECO:0000259" key="3">
    <source>
        <dbReference type="Pfam" id="PF00107"/>
    </source>
</evidence>
<feature type="domain" description="Alcohol dehydrogenase-like N-terminal" evidence="4">
    <location>
        <begin position="24"/>
        <end position="109"/>
    </location>
</feature>
<dbReference type="InterPro" id="IPR013149">
    <property type="entry name" value="ADH-like_C"/>
</dbReference>
<dbReference type="Pfam" id="PF00107">
    <property type="entry name" value="ADH_zinc_N"/>
    <property type="match status" value="1"/>
</dbReference>
<comment type="cofactor">
    <cofactor evidence="1">
        <name>Zn(2+)</name>
        <dbReference type="ChEBI" id="CHEBI:29105"/>
    </cofactor>
</comment>